<feature type="transmembrane region" description="Helical" evidence="1">
    <location>
        <begin position="112"/>
        <end position="129"/>
    </location>
</feature>
<reference evidence="2" key="1">
    <citation type="journal article" date="2013" name="Genetics">
        <title>The draft genome and transcriptome of Panagrellus redivivus are shaped by the harsh demands of a free-living lifestyle.</title>
        <authorList>
            <person name="Srinivasan J."/>
            <person name="Dillman A.R."/>
            <person name="Macchietto M.G."/>
            <person name="Heikkinen L."/>
            <person name="Lakso M."/>
            <person name="Fracchia K.M."/>
            <person name="Antoshechkin I."/>
            <person name="Mortazavi A."/>
            <person name="Wong G."/>
            <person name="Sternberg P.W."/>
        </authorList>
    </citation>
    <scope>NUCLEOTIDE SEQUENCE [LARGE SCALE GENOMIC DNA]</scope>
    <source>
        <strain evidence="2">MT8872</strain>
    </source>
</reference>
<dbReference type="WBParaSite" id="Pan_g1958.t1">
    <property type="protein sequence ID" value="Pan_g1958.t1"/>
    <property type="gene ID" value="Pan_g1958"/>
</dbReference>
<dbReference type="Proteomes" id="UP000492821">
    <property type="component" value="Unassembled WGS sequence"/>
</dbReference>
<reference evidence="3" key="2">
    <citation type="submission" date="2020-10" db="UniProtKB">
        <authorList>
            <consortium name="WormBaseParasite"/>
        </authorList>
    </citation>
    <scope>IDENTIFICATION</scope>
</reference>
<evidence type="ECO:0000256" key="1">
    <source>
        <dbReference type="SAM" id="Phobius"/>
    </source>
</evidence>
<keyword evidence="1" id="KW-1133">Transmembrane helix</keyword>
<evidence type="ECO:0000313" key="2">
    <source>
        <dbReference type="Proteomes" id="UP000492821"/>
    </source>
</evidence>
<dbReference type="AlphaFoldDB" id="A0A7E4VD67"/>
<evidence type="ECO:0000313" key="3">
    <source>
        <dbReference type="WBParaSite" id="Pan_g1958.t1"/>
    </source>
</evidence>
<proteinExistence type="predicted"/>
<keyword evidence="1" id="KW-0812">Transmembrane</keyword>
<keyword evidence="1" id="KW-0472">Membrane</keyword>
<organism evidence="2 3">
    <name type="scientific">Panagrellus redivivus</name>
    <name type="common">Microworm</name>
    <dbReference type="NCBI Taxonomy" id="6233"/>
    <lineage>
        <taxon>Eukaryota</taxon>
        <taxon>Metazoa</taxon>
        <taxon>Ecdysozoa</taxon>
        <taxon>Nematoda</taxon>
        <taxon>Chromadorea</taxon>
        <taxon>Rhabditida</taxon>
        <taxon>Tylenchina</taxon>
        <taxon>Panagrolaimomorpha</taxon>
        <taxon>Panagrolaimoidea</taxon>
        <taxon>Panagrolaimidae</taxon>
        <taxon>Panagrellus</taxon>
    </lineage>
</organism>
<name>A0A7E4VD67_PANRE</name>
<protein>
    <submittedName>
        <fullName evidence="3">Secreted protein</fullName>
    </submittedName>
</protein>
<keyword evidence="2" id="KW-1185">Reference proteome</keyword>
<sequence>MIFSSYQLLCRQTGASTCHTQPVSSDRRSMSSQSQGPDFFTFSKENTYDFVMMAKFVNILLLPSKTRTVRQEKSPRLTPGGFCVYKKSECPPNALQYRLTENLRLVRSFSHYLLFLFALCKFTSVMFIIY</sequence>
<accession>A0A7E4VD67</accession>